<gene>
    <name evidence="1" type="ORF">ZHD862_LOCUS39222</name>
</gene>
<accession>A0A815WQ07</accession>
<sequence>MNPAQEFMSPEL</sequence>
<evidence type="ECO:0000313" key="1">
    <source>
        <dbReference type="EMBL" id="CAF1546249.1"/>
    </source>
</evidence>
<protein>
    <submittedName>
        <fullName evidence="1">Uncharacterized protein</fullName>
    </submittedName>
</protein>
<reference evidence="1" key="1">
    <citation type="submission" date="2021-02" db="EMBL/GenBank/DDBJ databases">
        <authorList>
            <person name="Nowell W R."/>
        </authorList>
    </citation>
    <scope>NUCLEOTIDE SEQUENCE</scope>
</reference>
<feature type="non-terminal residue" evidence="1">
    <location>
        <position position="12"/>
    </location>
</feature>
<evidence type="ECO:0000313" key="2">
    <source>
        <dbReference type="Proteomes" id="UP000663864"/>
    </source>
</evidence>
<dbReference type="Proteomes" id="UP000663864">
    <property type="component" value="Unassembled WGS sequence"/>
</dbReference>
<name>A0A815WQ07_9BILA</name>
<dbReference type="EMBL" id="CAJNOT010015372">
    <property type="protein sequence ID" value="CAF1546249.1"/>
    <property type="molecule type" value="Genomic_DNA"/>
</dbReference>
<proteinExistence type="predicted"/>
<comment type="caution">
    <text evidence="1">The sequence shown here is derived from an EMBL/GenBank/DDBJ whole genome shotgun (WGS) entry which is preliminary data.</text>
</comment>
<organism evidence="1 2">
    <name type="scientific">Rotaria sordida</name>
    <dbReference type="NCBI Taxonomy" id="392033"/>
    <lineage>
        <taxon>Eukaryota</taxon>
        <taxon>Metazoa</taxon>
        <taxon>Spiralia</taxon>
        <taxon>Gnathifera</taxon>
        <taxon>Rotifera</taxon>
        <taxon>Eurotatoria</taxon>
        <taxon>Bdelloidea</taxon>
        <taxon>Philodinida</taxon>
        <taxon>Philodinidae</taxon>
        <taxon>Rotaria</taxon>
    </lineage>
</organism>